<dbReference type="Gene3D" id="3.40.50.300">
    <property type="entry name" value="P-loop containing nucleotide triphosphate hydrolases"/>
    <property type="match status" value="1"/>
</dbReference>
<accession>A0A0D6NM63</accession>
<dbReference type="RefSeq" id="WP_048841723.1">
    <property type="nucleotide sequence ID" value="NZ_BAMX01000024.1"/>
</dbReference>
<dbReference type="GeneID" id="76204834"/>
<gene>
    <name evidence="1" type="ORF">Abor_024_137</name>
</gene>
<dbReference type="GO" id="GO:0009360">
    <property type="term" value="C:DNA polymerase III complex"/>
    <property type="evidence" value="ECO:0007669"/>
    <property type="project" value="TreeGrafter"/>
</dbReference>
<dbReference type="Pfam" id="PF13177">
    <property type="entry name" value="DNA_pol3_delta2"/>
    <property type="match status" value="1"/>
</dbReference>
<dbReference type="InterPro" id="IPR027417">
    <property type="entry name" value="P-loop_NTPase"/>
</dbReference>
<sequence>MYEDPRIASLALQGHVQALDVFRTGLATGRLAHAWLITGPPGIGKATFAFRVARIILGGEAPQSPAGRRITAATHADLLVVGRGFDEKKQRYRGEIVADDVRPINAFLRRTAAEGGWRVVIVDGAEWLNRSAANALLKILEEPPPEAVLLLTSSAPGRLLPTIRSRCRRLDLAPLPSACVQSIVMGAAPDLDPAELQRCLAGANGSAGRAFALLADEGGRMAGLVEKVLAGQSVSQSYATAEAVLRKDEGFNLFFSLLSDALQERARGAARQGLGVSVVFAQAWEAIMRLQAETERFNLDKQETLLEAMTIASKA</sequence>
<dbReference type="STRING" id="1231341.Abor_024_137"/>
<organism evidence="1 2">
    <name type="scientific">Acetobacter orientalis</name>
    <dbReference type="NCBI Taxonomy" id="146474"/>
    <lineage>
        <taxon>Bacteria</taxon>
        <taxon>Pseudomonadati</taxon>
        <taxon>Pseudomonadota</taxon>
        <taxon>Alphaproteobacteria</taxon>
        <taxon>Acetobacterales</taxon>
        <taxon>Acetobacteraceae</taxon>
        <taxon>Acetobacter</taxon>
    </lineage>
</organism>
<comment type="caution">
    <text evidence="1">The sequence shown here is derived from an EMBL/GenBank/DDBJ whole genome shotgun (WGS) entry which is preliminary data.</text>
</comment>
<dbReference type="SUPFAM" id="SSF52540">
    <property type="entry name" value="P-loop containing nucleoside triphosphate hydrolases"/>
    <property type="match status" value="1"/>
</dbReference>
<dbReference type="PANTHER" id="PTHR11669:SF8">
    <property type="entry name" value="DNA POLYMERASE III SUBUNIT DELTA"/>
    <property type="match status" value="1"/>
</dbReference>
<accession>A0A6N3ST80</accession>
<evidence type="ECO:0000313" key="1">
    <source>
        <dbReference type="EMBL" id="GAN66693.1"/>
    </source>
</evidence>
<dbReference type="InterPro" id="IPR050238">
    <property type="entry name" value="DNA_Rep/Repair_Clamp_Loader"/>
</dbReference>
<dbReference type="EMBL" id="BAMX01000024">
    <property type="protein sequence ID" value="GAN66693.1"/>
    <property type="molecule type" value="Genomic_DNA"/>
</dbReference>
<evidence type="ECO:0000313" key="2">
    <source>
        <dbReference type="Proteomes" id="UP000032670"/>
    </source>
</evidence>
<dbReference type="Proteomes" id="UP000032670">
    <property type="component" value="Unassembled WGS sequence"/>
</dbReference>
<dbReference type="AlphaFoldDB" id="A0A0D6NM63"/>
<protein>
    <submittedName>
        <fullName evidence="1">DNA polymerase III subunit delta</fullName>
    </submittedName>
</protein>
<name>A0A0D6NM63_9PROT</name>
<keyword evidence="2" id="KW-1185">Reference proteome</keyword>
<dbReference type="PANTHER" id="PTHR11669">
    <property type="entry name" value="REPLICATION FACTOR C / DNA POLYMERASE III GAMMA-TAU SUBUNIT"/>
    <property type="match status" value="1"/>
</dbReference>
<dbReference type="NCBIfam" id="NF005677">
    <property type="entry name" value="PRK07471.1"/>
    <property type="match status" value="1"/>
</dbReference>
<proteinExistence type="predicted"/>
<dbReference type="GO" id="GO:0006261">
    <property type="term" value="P:DNA-templated DNA replication"/>
    <property type="evidence" value="ECO:0007669"/>
    <property type="project" value="TreeGrafter"/>
</dbReference>
<reference evidence="1 2" key="1">
    <citation type="submission" date="2012-11" db="EMBL/GenBank/DDBJ databases">
        <title>Whole genome sequence of Acetobacter orientalis 21F-2.</title>
        <authorList>
            <person name="Azuma Y."/>
            <person name="Higashiura N."/>
            <person name="Hirakawa H."/>
            <person name="Matsushita K."/>
        </authorList>
    </citation>
    <scope>NUCLEOTIDE SEQUENCE [LARGE SCALE GENOMIC DNA]</scope>
    <source>
        <strain evidence="1 2">21F-2</strain>
    </source>
</reference>